<feature type="non-terminal residue" evidence="1">
    <location>
        <position position="1"/>
    </location>
</feature>
<dbReference type="Proteomes" id="UP001175353">
    <property type="component" value="Unassembled WGS sequence"/>
</dbReference>
<keyword evidence="2" id="KW-1185">Reference proteome</keyword>
<dbReference type="EMBL" id="JAUJLE010001641">
    <property type="protein sequence ID" value="KAK0948858.1"/>
    <property type="molecule type" value="Genomic_DNA"/>
</dbReference>
<dbReference type="AlphaFoldDB" id="A0AAN6GZL4"/>
<evidence type="ECO:0000313" key="1">
    <source>
        <dbReference type="EMBL" id="KAK0948858.1"/>
    </source>
</evidence>
<accession>A0AAN6GZL4</accession>
<comment type="caution">
    <text evidence="1">The sequence shown here is derived from an EMBL/GenBank/DDBJ whole genome shotgun (WGS) entry which is preliminary data.</text>
</comment>
<reference evidence="1" key="1">
    <citation type="submission" date="2023-06" db="EMBL/GenBank/DDBJ databases">
        <title>Black Yeasts Isolated from many extreme environments.</title>
        <authorList>
            <person name="Coleine C."/>
            <person name="Stajich J.E."/>
            <person name="Selbmann L."/>
        </authorList>
    </citation>
    <scope>NUCLEOTIDE SEQUENCE</scope>
    <source>
        <strain evidence="1">CCFEE 5200</strain>
    </source>
</reference>
<protein>
    <submittedName>
        <fullName evidence="1">Uncharacterized protein</fullName>
    </submittedName>
</protein>
<gene>
    <name evidence="1" type="ORF">LTR91_026918</name>
</gene>
<feature type="non-terminal residue" evidence="1">
    <location>
        <position position="71"/>
    </location>
</feature>
<organism evidence="1 2">
    <name type="scientific">Friedmanniomyces endolithicus</name>
    <dbReference type="NCBI Taxonomy" id="329885"/>
    <lineage>
        <taxon>Eukaryota</taxon>
        <taxon>Fungi</taxon>
        <taxon>Dikarya</taxon>
        <taxon>Ascomycota</taxon>
        <taxon>Pezizomycotina</taxon>
        <taxon>Dothideomycetes</taxon>
        <taxon>Dothideomycetidae</taxon>
        <taxon>Mycosphaerellales</taxon>
        <taxon>Teratosphaeriaceae</taxon>
        <taxon>Friedmanniomyces</taxon>
    </lineage>
</organism>
<sequence length="71" mass="8083">PICYSQETAGLLRRNGRGVRLTKVHHILYCGRPRRASLWRSHGQSRGRGSSEDSTGLRSYVRFVRSWSGPL</sequence>
<evidence type="ECO:0000313" key="2">
    <source>
        <dbReference type="Proteomes" id="UP001175353"/>
    </source>
</evidence>
<name>A0AAN6GZL4_9PEZI</name>
<proteinExistence type="predicted"/>